<dbReference type="GO" id="GO:0043005">
    <property type="term" value="C:neuron projection"/>
    <property type="evidence" value="ECO:0007669"/>
    <property type="project" value="TreeGrafter"/>
</dbReference>
<dbReference type="CDD" id="cd00063">
    <property type="entry name" value="FN3"/>
    <property type="match status" value="1"/>
</dbReference>
<evidence type="ECO:0000313" key="8">
    <source>
        <dbReference type="EMBL" id="OXA55091.1"/>
    </source>
</evidence>
<feature type="domain" description="Ig-like" evidence="6">
    <location>
        <begin position="145"/>
        <end position="227"/>
    </location>
</feature>
<dbReference type="STRING" id="158441.A0A226EE46"/>
<reference evidence="8 9" key="1">
    <citation type="submission" date="2015-12" db="EMBL/GenBank/DDBJ databases">
        <title>The genome of Folsomia candida.</title>
        <authorList>
            <person name="Faddeeva A."/>
            <person name="Derks M.F."/>
            <person name="Anvar Y."/>
            <person name="Smit S."/>
            <person name="Van Straalen N."/>
            <person name="Roelofs D."/>
        </authorList>
    </citation>
    <scope>NUCLEOTIDE SEQUENCE [LARGE SCALE GENOMIC DNA]</scope>
    <source>
        <strain evidence="8 9">VU population</strain>
        <tissue evidence="8">Whole body</tissue>
    </source>
</reference>
<dbReference type="SUPFAM" id="SSF48726">
    <property type="entry name" value="Immunoglobulin"/>
    <property type="match status" value="3"/>
</dbReference>
<feature type="compositionally biased region" description="Acidic residues" evidence="5">
    <location>
        <begin position="10"/>
        <end position="29"/>
    </location>
</feature>
<keyword evidence="1" id="KW-0732">Signal</keyword>
<dbReference type="InterPro" id="IPR003599">
    <property type="entry name" value="Ig_sub"/>
</dbReference>
<feature type="region of interest" description="Disordered" evidence="5">
    <location>
        <begin position="1"/>
        <end position="47"/>
    </location>
</feature>
<gene>
    <name evidence="8" type="ORF">Fcan01_10907</name>
</gene>
<dbReference type="AlphaFoldDB" id="A0A226EE46"/>
<evidence type="ECO:0000256" key="4">
    <source>
        <dbReference type="ARBA" id="ARBA00023319"/>
    </source>
</evidence>
<keyword evidence="4" id="KW-0393">Immunoglobulin domain</keyword>
<feature type="domain" description="Ig-like" evidence="6">
    <location>
        <begin position="232"/>
        <end position="319"/>
    </location>
</feature>
<feature type="domain" description="Ig-like" evidence="6">
    <location>
        <begin position="38"/>
        <end position="136"/>
    </location>
</feature>
<evidence type="ECO:0000259" key="7">
    <source>
        <dbReference type="PROSITE" id="PS50853"/>
    </source>
</evidence>
<protein>
    <submittedName>
        <fullName evidence="8">Neural cell adhesion molecule 1-A</fullName>
    </submittedName>
</protein>
<dbReference type="InterPro" id="IPR036179">
    <property type="entry name" value="Ig-like_dom_sf"/>
</dbReference>
<evidence type="ECO:0000256" key="3">
    <source>
        <dbReference type="ARBA" id="ARBA00023157"/>
    </source>
</evidence>
<dbReference type="PANTHER" id="PTHR12231">
    <property type="entry name" value="CTX-RELATED TYPE I TRANSMEMBRANE PROTEIN"/>
    <property type="match status" value="1"/>
</dbReference>
<evidence type="ECO:0000313" key="9">
    <source>
        <dbReference type="Proteomes" id="UP000198287"/>
    </source>
</evidence>
<sequence>MVGGSASAEKDEEYAEDEDYTEGDDDDSPDSSAPKGIPKTTSVNSNLQVDEETKVELPCHGEHLEQFVIFWKRGDDLLASNALTTTDDKRFNISWPPGRQGGKGNSLVIHDVSGKDNGEYRCTLQLGNSNTSFTVTHTLLVREKPRVYTNPTKVVKENDSATLVCNASANPEPKVYWKRKGKNLPTGESVFEGARYTIPYLSRNHAGMYECYATNAMGTAMTAMNLHVMHAPVVQIERTSVNSGLGRKAQLVCVVLAEPKANVTWYKDGERITPPIRDPEWPAHIWKLQLDAVTKSHYGNYVCAAYNSYGRDEKIIQLSGAPSQPLLRGHKLGDDHTSYSLIWELDSASKVDGFKMRWRKVEDGAEWVEVDIADGVASESDKYTVTQTIRELGPSADYEVTLLAHNEHGWSVPAEVRSFHINGDASGSTWTSSSSHLALMAALILPMVRWQ</sequence>
<evidence type="ECO:0000256" key="5">
    <source>
        <dbReference type="SAM" id="MobiDB-lite"/>
    </source>
</evidence>
<feature type="domain" description="Fibronectin type-III" evidence="7">
    <location>
        <begin position="321"/>
        <end position="424"/>
    </location>
</feature>
<accession>A0A226EE46</accession>
<dbReference type="SUPFAM" id="SSF49265">
    <property type="entry name" value="Fibronectin type III"/>
    <property type="match status" value="1"/>
</dbReference>
<keyword evidence="2" id="KW-0677">Repeat</keyword>
<dbReference type="InterPro" id="IPR003961">
    <property type="entry name" value="FN3_dom"/>
</dbReference>
<dbReference type="OMA" id="IYWFKKD"/>
<dbReference type="InterPro" id="IPR051170">
    <property type="entry name" value="Neural/epithelial_adhesion"/>
</dbReference>
<evidence type="ECO:0000259" key="6">
    <source>
        <dbReference type="PROSITE" id="PS50835"/>
    </source>
</evidence>
<dbReference type="FunFam" id="2.60.40.10:FF:000032">
    <property type="entry name" value="palladin isoform X1"/>
    <property type="match status" value="1"/>
</dbReference>
<proteinExistence type="predicted"/>
<dbReference type="InterPro" id="IPR036116">
    <property type="entry name" value="FN3_sf"/>
</dbReference>
<dbReference type="OrthoDB" id="6159398at2759"/>
<keyword evidence="9" id="KW-1185">Reference proteome</keyword>
<dbReference type="PANTHER" id="PTHR12231:SF253">
    <property type="entry name" value="DPR-INTERACTING PROTEIN ETA, ISOFORM B-RELATED"/>
    <property type="match status" value="1"/>
</dbReference>
<organism evidence="8 9">
    <name type="scientific">Folsomia candida</name>
    <name type="common">Springtail</name>
    <dbReference type="NCBI Taxonomy" id="158441"/>
    <lineage>
        <taxon>Eukaryota</taxon>
        <taxon>Metazoa</taxon>
        <taxon>Ecdysozoa</taxon>
        <taxon>Arthropoda</taxon>
        <taxon>Hexapoda</taxon>
        <taxon>Collembola</taxon>
        <taxon>Entomobryomorpha</taxon>
        <taxon>Isotomoidea</taxon>
        <taxon>Isotomidae</taxon>
        <taxon>Proisotominae</taxon>
        <taxon>Folsomia</taxon>
    </lineage>
</organism>
<dbReference type="SMART" id="SM00409">
    <property type="entry name" value="IG"/>
    <property type="match status" value="3"/>
</dbReference>
<dbReference type="PROSITE" id="PS50853">
    <property type="entry name" value="FN3"/>
    <property type="match status" value="1"/>
</dbReference>
<name>A0A226EE46_FOLCA</name>
<dbReference type="SMART" id="SM00408">
    <property type="entry name" value="IGc2"/>
    <property type="match status" value="3"/>
</dbReference>
<comment type="caution">
    <text evidence="8">The sequence shown here is derived from an EMBL/GenBank/DDBJ whole genome shotgun (WGS) entry which is preliminary data.</text>
</comment>
<dbReference type="Proteomes" id="UP000198287">
    <property type="component" value="Unassembled WGS sequence"/>
</dbReference>
<dbReference type="Pfam" id="PF13927">
    <property type="entry name" value="Ig_3"/>
    <property type="match status" value="3"/>
</dbReference>
<evidence type="ECO:0000256" key="2">
    <source>
        <dbReference type="ARBA" id="ARBA00022737"/>
    </source>
</evidence>
<evidence type="ECO:0000256" key="1">
    <source>
        <dbReference type="ARBA" id="ARBA00022729"/>
    </source>
</evidence>
<dbReference type="CDD" id="cd00096">
    <property type="entry name" value="Ig"/>
    <property type="match status" value="2"/>
</dbReference>
<dbReference type="InterPro" id="IPR003598">
    <property type="entry name" value="Ig_sub2"/>
</dbReference>
<dbReference type="PROSITE" id="PS50835">
    <property type="entry name" value="IG_LIKE"/>
    <property type="match status" value="3"/>
</dbReference>
<dbReference type="InterPro" id="IPR007110">
    <property type="entry name" value="Ig-like_dom"/>
</dbReference>
<dbReference type="InterPro" id="IPR013783">
    <property type="entry name" value="Ig-like_fold"/>
</dbReference>
<dbReference type="Gene3D" id="2.60.40.10">
    <property type="entry name" value="Immunoglobulins"/>
    <property type="match status" value="4"/>
</dbReference>
<dbReference type="EMBL" id="LNIX01000005">
    <property type="protein sequence ID" value="OXA55091.1"/>
    <property type="molecule type" value="Genomic_DNA"/>
</dbReference>
<keyword evidence="3" id="KW-1015">Disulfide bond</keyword>